<name>B1Y7Y6_LEPCP</name>
<proteinExistence type="predicted"/>
<dbReference type="EMBL" id="CP001013">
    <property type="protein sequence ID" value="ACB33728.1"/>
    <property type="molecule type" value="Genomic_DNA"/>
</dbReference>
<comment type="cofactor">
    <cofactor evidence="1">
        <name>[3Fe-4S] cluster</name>
        <dbReference type="ChEBI" id="CHEBI:21137"/>
    </cofactor>
</comment>
<keyword evidence="3" id="KW-0411">Iron-sulfur</keyword>
<sequence length="191" mass="21127" precursor="true">MNSLKPLYPTHQPRKLKVATVSLAGCFGCHMSFLDIDERLLELIEHIEFDRSPLTDIKQIGHCDLGLIEGGLCNSENVVVLKEFRAHCKTLVAVGACAINGGLPAQRNHLDLAQMLHDVYQSRPGMTVGSVIPNDPELPLPLNKVHPIHEVVHVDYFLPGCPPSADAFWQFLTDLMAGRTPHLGHGLMHYD</sequence>
<dbReference type="Pfam" id="PF01058">
    <property type="entry name" value="Oxidored_q6"/>
    <property type="match status" value="1"/>
</dbReference>
<protein>
    <submittedName>
        <fullName evidence="5">NADH ubiquinone oxidoreductase 20 kDa subunit</fullName>
    </submittedName>
</protein>
<dbReference type="InterPro" id="IPR051349">
    <property type="entry name" value="Hydrogenase_assoc-protein"/>
</dbReference>
<evidence type="ECO:0000313" key="6">
    <source>
        <dbReference type="Proteomes" id="UP000001693"/>
    </source>
</evidence>
<keyword evidence="5" id="KW-0830">Ubiquinone</keyword>
<dbReference type="GO" id="GO:0051538">
    <property type="term" value="F:3 iron, 4 sulfur cluster binding"/>
    <property type="evidence" value="ECO:0007669"/>
    <property type="project" value="UniProtKB-KW"/>
</dbReference>
<evidence type="ECO:0000256" key="1">
    <source>
        <dbReference type="ARBA" id="ARBA00001927"/>
    </source>
</evidence>
<accession>B1Y7Y6</accession>
<gene>
    <name evidence="5" type="ordered locus">Lcho_1460</name>
</gene>
<keyword evidence="2" id="KW-0560">Oxidoreductase</keyword>
<dbReference type="PANTHER" id="PTHR42845:SF1">
    <property type="entry name" value="HYDROGENASE SMALL SUBUNIT"/>
    <property type="match status" value="1"/>
</dbReference>
<feature type="domain" description="NADH:ubiquinone oxidoreductase-like 20kDa subunit" evidence="4">
    <location>
        <begin position="26"/>
        <end position="174"/>
    </location>
</feature>
<dbReference type="KEGG" id="lch:Lcho_1460"/>
<dbReference type="GO" id="GO:0016491">
    <property type="term" value="F:oxidoreductase activity"/>
    <property type="evidence" value="ECO:0007669"/>
    <property type="project" value="UniProtKB-KW"/>
</dbReference>
<dbReference type="InterPro" id="IPR037024">
    <property type="entry name" value="NiFe_Hase_small_N_sf"/>
</dbReference>
<evidence type="ECO:0000313" key="5">
    <source>
        <dbReference type="EMBL" id="ACB33728.1"/>
    </source>
</evidence>
<dbReference type="InterPro" id="IPR006137">
    <property type="entry name" value="NADH_UbQ_OxRdtase-like_20kDa"/>
</dbReference>
<dbReference type="AlphaFoldDB" id="B1Y7Y6"/>
<evidence type="ECO:0000256" key="2">
    <source>
        <dbReference type="ARBA" id="ARBA00023002"/>
    </source>
</evidence>
<dbReference type="SUPFAM" id="SSF56770">
    <property type="entry name" value="HydA/Nqo6-like"/>
    <property type="match status" value="1"/>
</dbReference>
<keyword evidence="3" id="KW-0408">Iron</keyword>
<keyword evidence="3" id="KW-0479">Metal-binding</keyword>
<dbReference type="STRING" id="395495.Lcho_1460"/>
<dbReference type="RefSeq" id="WP_012346490.1">
    <property type="nucleotide sequence ID" value="NC_010524.1"/>
</dbReference>
<dbReference type="Gene3D" id="3.40.50.700">
    <property type="entry name" value="NADH:ubiquinone oxidoreductase-like, 20kDa subunit"/>
    <property type="match status" value="1"/>
</dbReference>
<organism evidence="5 6">
    <name type="scientific">Leptothrix cholodnii (strain ATCC 51168 / LMG 8142 / SP-6)</name>
    <name type="common">Leptothrix discophora (strain SP-6)</name>
    <dbReference type="NCBI Taxonomy" id="395495"/>
    <lineage>
        <taxon>Bacteria</taxon>
        <taxon>Pseudomonadati</taxon>
        <taxon>Pseudomonadota</taxon>
        <taxon>Betaproteobacteria</taxon>
        <taxon>Burkholderiales</taxon>
        <taxon>Sphaerotilaceae</taxon>
        <taxon>Leptothrix</taxon>
    </lineage>
</organism>
<dbReference type="Proteomes" id="UP000001693">
    <property type="component" value="Chromosome"/>
</dbReference>
<dbReference type="PANTHER" id="PTHR42845">
    <property type="entry name" value="COENZYME F420-REDUCING HYDROGENASE, GAMMA SUBUNIT"/>
    <property type="match status" value="1"/>
</dbReference>
<dbReference type="eggNOG" id="COG1941">
    <property type="taxonomic scope" value="Bacteria"/>
</dbReference>
<keyword evidence="6" id="KW-1185">Reference proteome</keyword>
<keyword evidence="3" id="KW-0003">3Fe-4S</keyword>
<reference evidence="5 6" key="1">
    <citation type="submission" date="2008-03" db="EMBL/GenBank/DDBJ databases">
        <title>Complete sequence of Leptothrix cholodnii SP-6.</title>
        <authorList>
            <consortium name="US DOE Joint Genome Institute"/>
            <person name="Copeland A."/>
            <person name="Lucas S."/>
            <person name="Lapidus A."/>
            <person name="Glavina del Rio T."/>
            <person name="Dalin E."/>
            <person name="Tice H."/>
            <person name="Bruce D."/>
            <person name="Goodwin L."/>
            <person name="Pitluck S."/>
            <person name="Chertkov O."/>
            <person name="Brettin T."/>
            <person name="Detter J.C."/>
            <person name="Han C."/>
            <person name="Kuske C.R."/>
            <person name="Schmutz J."/>
            <person name="Larimer F."/>
            <person name="Land M."/>
            <person name="Hauser L."/>
            <person name="Kyrpides N."/>
            <person name="Lykidis A."/>
            <person name="Emerson D."/>
            <person name="Richardson P."/>
        </authorList>
    </citation>
    <scope>NUCLEOTIDE SEQUENCE [LARGE SCALE GENOMIC DNA]</scope>
    <source>
        <strain evidence="6">ATCC 51168 / LMG 8142 / SP-6</strain>
    </source>
</reference>
<evidence type="ECO:0000259" key="4">
    <source>
        <dbReference type="Pfam" id="PF01058"/>
    </source>
</evidence>
<dbReference type="OrthoDB" id="9787729at2"/>
<dbReference type="HOGENOM" id="CLU_093095_0_0_4"/>
<evidence type="ECO:0000256" key="3">
    <source>
        <dbReference type="ARBA" id="ARBA00023291"/>
    </source>
</evidence>